<dbReference type="PANTHER" id="PTHR30249:SF0">
    <property type="entry name" value="PLASTIDAL GLYCOLATE_GLYCERATE TRANSLOCATOR 1, CHLOROPLASTIC"/>
    <property type="match status" value="1"/>
</dbReference>
<dbReference type="InterPro" id="IPR007300">
    <property type="entry name" value="CidB/LrgB"/>
</dbReference>
<comment type="subcellular location">
    <subcellularLocation>
        <location evidence="1">Membrane</location>
        <topology evidence="1">Multi-pass membrane protein</topology>
    </subcellularLocation>
</comment>
<dbReference type="STRING" id="252246.SAMN05421799_107145"/>
<dbReference type="GO" id="GO:0016020">
    <property type="term" value="C:membrane"/>
    <property type="evidence" value="ECO:0007669"/>
    <property type="project" value="UniProtKB-SubCell"/>
</dbReference>
<dbReference type="EMBL" id="FTOO01000007">
    <property type="protein sequence ID" value="SIS94653.1"/>
    <property type="molecule type" value="Genomic_DNA"/>
</dbReference>
<dbReference type="PANTHER" id="PTHR30249">
    <property type="entry name" value="PUTATIVE SEROTONIN TRANSPORTER"/>
    <property type="match status" value="1"/>
</dbReference>
<keyword evidence="3 5" id="KW-1133">Transmembrane helix</keyword>
<evidence type="ECO:0000256" key="5">
    <source>
        <dbReference type="SAM" id="Phobius"/>
    </source>
</evidence>
<feature type="transmembrane region" description="Helical" evidence="5">
    <location>
        <begin position="88"/>
        <end position="110"/>
    </location>
</feature>
<keyword evidence="7" id="KW-1185">Reference proteome</keyword>
<protein>
    <submittedName>
        <fullName evidence="6">TIGR00659 family protein</fullName>
    </submittedName>
</protein>
<evidence type="ECO:0000313" key="6">
    <source>
        <dbReference type="EMBL" id="SIS94653.1"/>
    </source>
</evidence>
<accession>A0A1N7N8F7</accession>
<dbReference type="AlphaFoldDB" id="A0A1N7N8F7"/>
<gene>
    <name evidence="6" type="ORF">SAMN05421799_107145</name>
</gene>
<evidence type="ECO:0000256" key="4">
    <source>
        <dbReference type="ARBA" id="ARBA00023136"/>
    </source>
</evidence>
<dbReference type="Pfam" id="PF04172">
    <property type="entry name" value="LrgB"/>
    <property type="match status" value="1"/>
</dbReference>
<name>A0A1N7N8F7_9BACL</name>
<reference evidence="7" key="1">
    <citation type="submission" date="2017-01" db="EMBL/GenBank/DDBJ databases">
        <authorList>
            <person name="Varghese N."/>
            <person name="Submissions S."/>
        </authorList>
    </citation>
    <scope>NUCLEOTIDE SEQUENCE [LARGE SCALE GENOMIC DNA]</scope>
    <source>
        <strain evidence="7">DSM 16176</strain>
    </source>
</reference>
<feature type="transmembrane region" description="Helical" evidence="5">
    <location>
        <begin position="140"/>
        <end position="163"/>
    </location>
</feature>
<evidence type="ECO:0000256" key="3">
    <source>
        <dbReference type="ARBA" id="ARBA00022989"/>
    </source>
</evidence>
<evidence type="ECO:0000256" key="2">
    <source>
        <dbReference type="ARBA" id="ARBA00022692"/>
    </source>
</evidence>
<feature type="transmembrane region" description="Helical" evidence="5">
    <location>
        <begin position="24"/>
        <end position="44"/>
    </location>
</feature>
<proteinExistence type="predicted"/>
<keyword evidence="2 5" id="KW-0812">Transmembrane</keyword>
<sequence length="224" mass="23671">MMLVGLASTLICYAACKALYRRVHVVFLNPMITSLVALILFLHFAHLSYHVYDASAKWLTSFLGPATVAFAVPLHRHFPVLKAHWPEFLASLALGSATGIAGSVLLARVFGLNRAVVTSIAPRSVTTPIAMDISQAIGGIPTLTAVFVILTGITGVMVGPWLLRLLRLQSPVARGALFGMGSHGIGTARAFEYGAMEGTCSSLAMIVAAFLTLALAPVLMRALG</sequence>
<organism evidence="6 7">
    <name type="scientific">Alicyclobacillus vulcanalis</name>
    <dbReference type="NCBI Taxonomy" id="252246"/>
    <lineage>
        <taxon>Bacteria</taxon>
        <taxon>Bacillati</taxon>
        <taxon>Bacillota</taxon>
        <taxon>Bacilli</taxon>
        <taxon>Bacillales</taxon>
        <taxon>Alicyclobacillaceae</taxon>
        <taxon>Alicyclobacillus</taxon>
    </lineage>
</organism>
<evidence type="ECO:0000256" key="1">
    <source>
        <dbReference type="ARBA" id="ARBA00004141"/>
    </source>
</evidence>
<keyword evidence="4 5" id="KW-0472">Membrane</keyword>
<feature type="transmembrane region" description="Helical" evidence="5">
    <location>
        <begin position="203"/>
        <end position="223"/>
    </location>
</feature>
<dbReference type="Proteomes" id="UP000186156">
    <property type="component" value="Unassembled WGS sequence"/>
</dbReference>
<evidence type="ECO:0000313" key="7">
    <source>
        <dbReference type="Proteomes" id="UP000186156"/>
    </source>
</evidence>